<evidence type="ECO:0000313" key="4">
    <source>
        <dbReference type="Proteomes" id="UP000218775"/>
    </source>
</evidence>
<dbReference type="PRINTS" id="PR00744">
    <property type="entry name" value="GLHYDRLASE37"/>
</dbReference>
<keyword evidence="1" id="KW-0378">Hydrolase</keyword>
<dbReference type="EMBL" id="NVUK01000018">
    <property type="protein sequence ID" value="PCI77295.1"/>
    <property type="molecule type" value="Genomic_DNA"/>
</dbReference>
<name>A0A2A4X5H7_UNCAE</name>
<proteinExistence type="predicted"/>
<dbReference type="GO" id="GO:0004555">
    <property type="term" value="F:alpha,alpha-trehalase activity"/>
    <property type="evidence" value="ECO:0007669"/>
    <property type="project" value="InterPro"/>
</dbReference>
<comment type="caution">
    <text evidence="3">The sequence shown here is derived from an EMBL/GenBank/DDBJ whole genome shotgun (WGS) entry which is preliminary data.</text>
</comment>
<dbReference type="Gene3D" id="1.50.10.10">
    <property type="match status" value="1"/>
</dbReference>
<dbReference type="InterPro" id="IPR012341">
    <property type="entry name" value="6hp_glycosidase-like_sf"/>
</dbReference>
<gene>
    <name evidence="3" type="ORF">COB21_03290</name>
</gene>
<sequence length="500" mass="58004">MDNSPSSFIQLQGPLFERVMAEHIFDDAKTFVDSIPLTDPSTIMRCYEKEKESSHFCLKTFIEKHFSIAQSENSPLLETKPSSMESYIKQSWPILMKPMNAVSSHDTLLSLPHPHIVPGGRFRECFYWDSYFSFLGLNEKDIIECIDNFVYLIETLKFIPNGNRVYFLSRSQPPFFAFMIELVARQASKNKMLTYMQSLEKEHWFWTKEKSFAKTEKKELGHSVYINHPSYKGALNRYYDPINKPRAEAFYKETLLSKEAHGEDFFQQLRAVCESGWDFSSRFLESKKLGSVNALSICPIDLHCLLYFSEQQLFNFYKTVDEKKADFYKQAMSERKLAIQTLFWNEDFFYDYNWKKGTTTGKKSLAALFPLYVKLATAKQAEKVVTTLKASFLQPGGFVTTLEHSGHQWDWPNGWAPLQWITVVGLVNYGYKDIAIEGAKRWLKMVNKMYQENHTLLEKYNVVTASIEVAKGEYKLQEGFGWTNGVTAALKRFVETGKLL</sequence>
<organism evidence="3 4">
    <name type="scientific">Aerophobetes bacterium</name>
    <dbReference type="NCBI Taxonomy" id="2030807"/>
    <lineage>
        <taxon>Bacteria</taxon>
        <taxon>Candidatus Aerophobota</taxon>
    </lineage>
</organism>
<keyword evidence="2" id="KW-0326">Glycosidase</keyword>
<reference evidence="4" key="1">
    <citation type="submission" date="2017-08" db="EMBL/GenBank/DDBJ databases">
        <title>A dynamic microbial community with high functional redundancy inhabits the cold, oxic subseafloor aquifer.</title>
        <authorList>
            <person name="Tully B.J."/>
            <person name="Wheat C.G."/>
            <person name="Glazer B.T."/>
            <person name="Huber J.A."/>
        </authorList>
    </citation>
    <scope>NUCLEOTIDE SEQUENCE [LARGE SCALE GENOMIC DNA]</scope>
</reference>
<dbReference type="Proteomes" id="UP000218775">
    <property type="component" value="Unassembled WGS sequence"/>
</dbReference>
<dbReference type="PANTHER" id="PTHR23403:SF1">
    <property type="entry name" value="TREHALASE"/>
    <property type="match status" value="1"/>
</dbReference>
<dbReference type="AlphaFoldDB" id="A0A2A4X5H7"/>
<evidence type="ECO:0000256" key="2">
    <source>
        <dbReference type="ARBA" id="ARBA00023295"/>
    </source>
</evidence>
<dbReference type="PROSITE" id="PS00928">
    <property type="entry name" value="TREHALASE_2"/>
    <property type="match status" value="1"/>
</dbReference>
<evidence type="ECO:0000313" key="3">
    <source>
        <dbReference type="EMBL" id="PCI77295.1"/>
    </source>
</evidence>
<dbReference type="InterPro" id="IPR018232">
    <property type="entry name" value="Glyco_hydro_37_CS"/>
</dbReference>
<protein>
    <submittedName>
        <fullName evidence="3">Trehalase</fullName>
    </submittedName>
</protein>
<dbReference type="Pfam" id="PF01204">
    <property type="entry name" value="Trehalase"/>
    <property type="match status" value="1"/>
</dbReference>
<evidence type="ECO:0000256" key="1">
    <source>
        <dbReference type="ARBA" id="ARBA00022801"/>
    </source>
</evidence>
<dbReference type="GO" id="GO:0005993">
    <property type="term" value="P:trehalose catabolic process"/>
    <property type="evidence" value="ECO:0007669"/>
    <property type="project" value="TreeGrafter"/>
</dbReference>
<accession>A0A2A4X5H7</accession>
<dbReference type="InterPro" id="IPR008928">
    <property type="entry name" value="6-hairpin_glycosidase_sf"/>
</dbReference>
<dbReference type="InterPro" id="IPR001661">
    <property type="entry name" value="Glyco_hydro_37"/>
</dbReference>
<dbReference type="SUPFAM" id="SSF48208">
    <property type="entry name" value="Six-hairpin glycosidases"/>
    <property type="match status" value="1"/>
</dbReference>
<dbReference type="PANTHER" id="PTHR23403">
    <property type="entry name" value="TREHALASE"/>
    <property type="match status" value="1"/>
</dbReference>